<feature type="chain" id="PRO_5022215444" evidence="1">
    <location>
        <begin position="20"/>
        <end position="77"/>
    </location>
</feature>
<evidence type="ECO:0000313" key="2">
    <source>
        <dbReference type="EMBL" id="TRY77459.1"/>
    </source>
</evidence>
<evidence type="ECO:0000313" key="3">
    <source>
        <dbReference type="Proteomes" id="UP000318571"/>
    </source>
</evidence>
<evidence type="ECO:0000256" key="1">
    <source>
        <dbReference type="SAM" id="SignalP"/>
    </source>
</evidence>
<feature type="signal peptide" evidence="1">
    <location>
        <begin position="1"/>
        <end position="19"/>
    </location>
</feature>
<keyword evidence="1" id="KW-0732">Signal</keyword>
<gene>
    <name evidence="2" type="ORF">TCAL_16982</name>
</gene>
<organism evidence="2 3">
    <name type="scientific">Tigriopus californicus</name>
    <name type="common">Marine copepod</name>
    <dbReference type="NCBI Taxonomy" id="6832"/>
    <lineage>
        <taxon>Eukaryota</taxon>
        <taxon>Metazoa</taxon>
        <taxon>Ecdysozoa</taxon>
        <taxon>Arthropoda</taxon>
        <taxon>Crustacea</taxon>
        <taxon>Multicrustacea</taxon>
        <taxon>Hexanauplia</taxon>
        <taxon>Copepoda</taxon>
        <taxon>Harpacticoida</taxon>
        <taxon>Harpacticidae</taxon>
        <taxon>Tigriopus</taxon>
    </lineage>
</organism>
<sequence>MSLLLSFSLTFLDIMVRNSSNSMDPFPSTSTSLIMSCNSASVGFWPKDLITVASSWREMKGKICFQCKLVHNVPSMK</sequence>
<dbReference type="EMBL" id="VCGU01000004">
    <property type="protein sequence ID" value="TRY77459.1"/>
    <property type="molecule type" value="Genomic_DNA"/>
</dbReference>
<reference evidence="2 3" key="1">
    <citation type="journal article" date="2018" name="Nat. Ecol. Evol.">
        <title>Genomic signatures of mitonuclear coevolution across populations of Tigriopus californicus.</title>
        <authorList>
            <person name="Barreto F.S."/>
            <person name="Watson E.T."/>
            <person name="Lima T.G."/>
            <person name="Willett C.S."/>
            <person name="Edmands S."/>
            <person name="Li W."/>
            <person name="Burton R.S."/>
        </authorList>
    </citation>
    <scope>NUCLEOTIDE SEQUENCE [LARGE SCALE GENOMIC DNA]</scope>
    <source>
        <strain evidence="2 3">San Diego</strain>
    </source>
</reference>
<dbReference type="Proteomes" id="UP000318571">
    <property type="component" value="Chromosome 5"/>
</dbReference>
<comment type="caution">
    <text evidence="2">The sequence shown here is derived from an EMBL/GenBank/DDBJ whole genome shotgun (WGS) entry which is preliminary data.</text>
</comment>
<proteinExistence type="predicted"/>
<protein>
    <submittedName>
        <fullName evidence="2">Uncharacterized protein</fullName>
    </submittedName>
</protein>
<accession>A0A553PIF6</accession>
<dbReference type="AlphaFoldDB" id="A0A553PIF6"/>
<name>A0A553PIF6_TIGCA</name>
<keyword evidence="3" id="KW-1185">Reference proteome</keyword>